<organism evidence="6 7">
    <name type="scientific">Brevibacillus antibioticus</name>
    <dbReference type="NCBI Taxonomy" id="2570228"/>
    <lineage>
        <taxon>Bacteria</taxon>
        <taxon>Bacillati</taxon>
        <taxon>Bacillota</taxon>
        <taxon>Bacilli</taxon>
        <taxon>Bacillales</taxon>
        <taxon>Paenibacillaceae</taxon>
        <taxon>Brevibacillus</taxon>
    </lineage>
</organism>
<dbReference type="InterPro" id="IPR020806">
    <property type="entry name" value="PKS_PP-bd"/>
</dbReference>
<dbReference type="Pfam" id="PF02801">
    <property type="entry name" value="Ketoacyl-synt_C"/>
    <property type="match status" value="1"/>
</dbReference>
<sequence>MLNKFSDIKGKKMISFGQADQPQRMVDEVNKKDIAIIGMSGTFGQAKDLEEFWEILEEGKDCIRPIPEERKKDADAFLRLQGMNVDKLTYHEAGYMESIDQFDPPFFSISPKEASFMDPNQRKMLENVWGTIEDAGYGAQKIRGTRTGVYIGYSSDPLNDYKMMIFAANPAEISTSFAGNLKSVIASRISYLLDLKGPALIVDTSCSSALVAVHLACQAIKNGECEMAIAGGVKINLLTVKGDSISNVGIESSDGRTRTFDHASDGTGMGEGVASILLKPLHKALHDRDHIYAVIKGSAINQDGASIGITAPNVLAQEDVMVKAWKAAAVEPESISYLEAHGTGTKLGDPIEIDGITRAFSKNTSKKQFCAISSVKTNFGHLDHCAGMAGLVKMVLALQHKQVPANVHFQQPNRQIPFEDSPVYVVDRLTDWEVEGVRKGGVSSFGMSGTNSHVVLEEAPKQTIDTPAESVGIRVFTFSAKSEIALNKLIHSYQKSLLSKHCATLDDICFTVNTGRGQYSHRIALLAESKKELTDQLTRLSEVGFSEAQNDRVYVGTHTIVSDQKINKLVTEIYEGEKKSLDLQATELIRCIKSEARQAHHPSLSKLCELYVKGANVDWESFYYGKKYQRVSLPTYPFDKQRCWIPLPSTETETFAETHTDEQFYTLNWKPTDLSVKAKRPTKQGTILIFADERGVSTRLAEHFRQIGRDVILVEFGAHFAARSQNTYQISGSDDDYARLFAAIRSLHVTKLIHLSTMARQSACLNIGDLQQNLKKGIYSLFSIQKAYRLFENQHKIEITLVASHVNRVTGKEPSVYPEHQSYFALGKTIHLENTNLTCRCIDMDEHQPFETILNELEGDPTGAVVAYREGVRYTQEFDHFDAQSDPQPAQQIKEGGVYVITGGTGRLGLEVIKHLTAKHRIHVAIFHRSPLPERTEWRTLFAQGTDLVLGQKLQALLDCEQNGSSISCHQIDVTCENSLRATLQEIREQYGSINGIIHCAGKGVGRGAVSLAEEQMENLQRTLEPKLIGTWLLHKYTLDEPLDFFVLFSSSATLTGGIGTGAYTAANAYLDAFAGYRQQQGQPALTINWPTWAVTAGSAGISEANQLFSFLPTDRGLRAMSRLLGTSHPRIIVGNIRPNMLDLLEITGLGVSQRLKTSITFAEIPPQLAGVETDGYTNTQQTLIKIWTYVLGVQTFSIFDNFNALGGDSILALRLFKEMDKEFPGTVEPSDVFSYPSIALMSDYLDRQMEPENRNAGNVDDLLGRLSKGDLSVEEVAKLMKSAGDLNWN</sequence>
<dbReference type="PANTHER" id="PTHR43775">
    <property type="entry name" value="FATTY ACID SYNTHASE"/>
    <property type="match status" value="1"/>
</dbReference>
<dbReference type="CDD" id="cd08953">
    <property type="entry name" value="KR_2_SDR_x"/>
    <property type="match status" value="1"/>
</dbReference>
<evidence type="ECO:0000256" key="2">
    <source>
        <dbReference type="ARBA" id="ARBA00022553"/>
    </source>
</evidence>
<keyword evidence="2" id="KW-0597">Phosphoprotein</keyword>
<proteinExistence type="predicted"/>
<dbReference type="GO" id="GO:0071770">
    <property type="term" value="P:DIM/DIP cell wall layer assembly"/>
    <property type="evidence" value="ECO:0007669"/>
    <property type="project" value="TreeGrafter"/>
</dbReference>
<dbReference type="GO" id="GO:0031177">
    <property type="term" value="F:phosphopantetheine binding"/>
    <property type="evidence" value="ECO:0007669"/>
    <property type="project" value="InterPro"/>
</dbReference>
<comment type="caution">
    <text evidence="6">The sequence shown here is derived from an EMBL/GenBank/DDBJ whole genome shotgun (WGS) entry which is preliminary data.</text>
</comment>
<reference evidence="6 7" key="1">
    <citation type="submission" date="2019-04" db="EMBL/GenBank/DDBJ databases">
        <title>Whole genome sequencing of Brevibacillus sp. TGS2-1.</title>
        <authorList>
            <person name="Choi A."/>
        </authorList>
    </citation>
    <scope>NUCLEOTIDE SEQUENCE [LARGE SCALE GENOMIC DNA]</scope>
    <source>
        <strain evidence="6 7">TGS2-1</strain>
    </source>
</reference>
<dbReference type="CDD" id="cd00833">
    <property type="entry name" value="PKS"/>
    <property type="match status" value="1"/>
</dbReference>
<keyword evidence="3" id="KW-0808">Transferase</keyword>
<dbReference type="GO" id="GO:0004312">
    <property type="term" value="F:fatty acid synthase activity"/>
    <property type="evidence" value="ECO:0007669"/>
    <property type="project" value="TreeGrafter"/>
</dbReference>
<dbReference type="PROSITE" id="PS50075">
    <property type="entry name" value="CARRIER"/>
    <property type="match status" value="1"/>
</dbReference>
<evidence type="ECO:0000259" key="5">
    <source>
        <dbReference type="PROSITE" id="PS52004"/>
    </source>
</evidence>
<gene>
    <name evidence="6" type="ORF">E8L90_06175</name>
</gene>
<dbReference type="InterPro" id="IPR057326">
    <property type="entry name" value="KR_dom"/>
</dbReference>
<dbReference type="SUPFAM" id="SSF53901">
    <property type="entry name" value="Thiolase-like"/>
    <property type="match status" value="1"/>
</dbReference>
<dbReference type="InterPro" id="IPR013968">
    <property type="entry name" value="PKS_KR"/>
</dbReference>
<dbReference type="InterPro" id="IPR032821">
    <property type="entry name" value="PKS_assoc"/>
</dbReference>
<dbReference type="SMART" id="SM00825">
    <property type="entry name" value="PKS_KS"/>
    <property type="match status" value="1"/>
</dbReference>
<evidence type="ECO:0000259" key="4">
    <source>
        <dbReference type="PROSITE" id="PS50075"/>
    </source>
</evidence>
<dbReference type="Gene3D" id="3.40.47.10">
    <property type="match status" value="1"/>
</dbReference>
<dbReference type="Pfam" id="PF16197">
    <property type="entry name" value="KAsynt_C_assoc"/>
    <property type="match status" value="1"/>
</dbReference>
<feature type="domain" description="Carrier" evidence="4">
    <location>
        <begin position="1175"/>
        <end position="1250"/>
    </location>
</feature>
<dbReference type="Pfam" id="PF08659">
    <property type="entry name" value="KR"/>
    <property type="match status" value="1"/>
</dbReference>
<dbReference type="PANTHER" id="PTHR43775:SF37">
    <property type="entry name" value="SI:DKEY-61P9.11"/>
    <property type="match status" value="1"/>
</dbReference>
<evidence type="ECO:0000256" key="3">
    <source>
        <dbReference type="ARBA" id="ARBA00022679"/>
    </source>
</evidence>
<dbReference type="PROSITE" id="PS52004">
    <property type="entry name" value="KS3_2"/>
    <property type="match status" value="1"/>
</dbReference>
<dbReference type="Pfam" id="PF21394">
    <property type="entry name" value="Beta-ketacyl_N"/>
    <property type="match status" value="1"/>
</dbReference>
<dbReference type="Gene3D" id="3.40.50.720">
    <property type="entry name" value="NAD(P)-binding Rossmann-like Domain"/>
    <property type="match status" value="1"/>
</dbReference>
<dbReference type="RefSeq" id="WP_137028455.1">
    <property type="nucleotide sequence ID" value="NZ_SZNK01000001.1"/>
</dbReference>
<dbReference type="SMART" id="SM00823">
    <property type="entry name" value="PKS_PP"/>
    <property type="match status" value="1"/>
</dbReference>
<dbReference type="GO" id="GO:0005737">
    <property type="term" value="C:cytoplasm"/>
    <property type="evidence" value="ECO:0007669"/>
    <property type="project" value="TreeGrafter"/>
</dbReference>
<dbReference type="InterPro" id="IPR020841">
    <property type="entry name" value="PKS_Beta-ketoAc_synthase_dom"/>
</dbReference>
<dbReference type="InterPro" id="IPR016039">
    <property type="entry name" value="Thiolase-like"/>
</dbReference>
<dbReference type="Gene3D" id="1.10.1200.10">
    <property type="entry name" value="ACP-like"/>
    <property type="match status" value="1"/>
</dbReference>
<dbReference type="Pfam" id="PF00109">
    <property type="entry name" value="ketoacyl-synt"/>
    <property type="match status" value="1"/>
</dbReference>
<dbReference type="InterPro" id="IPR014031">
    <property type="entry name" value="Ketoacyl_synth_C"/>
</dbReference>
<dbReference type="GO" id="GO:0006633">
    <property type="term" value="P:fatty acid biosynthetic process"/>
    <property type="evidence" value="ECO:0007669"/>
    <property type="project" value="TreeGrafter"/>
</dbReference>
<dbReference type="Proteomes" id="UP000307841">
    <property type="component" value="Unassembled WGS sequence"/>
</dbReference>
<dbReference type="Gene3D" id="1.10.1240.100">
    <property type="match status" value="1"/>
</dbReference>
<evidence type="ECO:0000313" key="7">
    <source>
        <dbReference type="Proteomes" id="UP000307841"/>
    </source>
</evidence>
<dbReference type="InterPro" id="IPR014030">
    <property type="entry name" value="Ketoacyl_synth_N"/>
</dbReference>
<protein>
    <submittedName>
        <fullName evidence="6">SDR family NAD(P)-dependent oxidoreductase</fullName>
    </submittedName>
</protein>
<keyword evidence="7" id="KW-1185">Reference proteome</keyword>
<dbReference type="Pfam" id="PF00550">
    <property type="entry name" value="PP-binding"/>
    <property type="match status" value="1"/>
</dbReference>
<evidence type="ECO:0000256" key="1">
    <source>
        <dbReference type="ARBA" id="ARBA00022450"/>
    </source>
</evidence>
<keyword evidence="1" id="KW-0596">Phosphopantetheine</keyword>
<dbReference type="SUPFAM" id="SSF47336">
    <property type="entry name" value="ACP-like"/>
    <property type="match status" value="1"/>
</dbReference>
<dbReference type="InterPro" id="IPR036291">
    <property type="entry name" value="NAD(P)-bd_dom_sf"/>
</dbReference>
<dbReference type="EMBL" id="SZNK01000001">
    <property type="protein sequence ID" value="TKI55076.1"/>
    <property type="molecule type" value="Genomic_DNA"/>
</dbReference>
<dbReference type="SMART" id="SM00822">
    <property type="entry name" value="PKS_KR"/>
    <property type="match status" value="1"/>
</dbReference>
<name>A0A4U2Y3N0_9BACL</name>
<accession>A0A4U2Y3N0</accession>
<evidence type="ECO:0000313" key="6">
    <source>
        <dbReference type="EMBL" id="TKI55076.1"/>
    </source>
</evidence>
<feature type="domain" description="Ketosynthase family 3 (KS3)" evidence="5">
    <location>
        <begin position="31"/>
        <end position="458"/>
    </location>
</feature>
<dbReference type="GO" id="GO:0005886">
    <property type="term" value="C:plasma membrane"/>
    <property type="evidence" value="ECO:0007669"/>
    <property type="project" value="TreeGrafter"/>
</dbReference>
<dbReference type="InterPro" id="IPR036736">
    <property type="entry name" value="ACP-like_sf"/>
</dbReference>
<dbReference type="OrthoDB" id="2675121at2"/>
<dbReference type="InterPro" id="IPR049490">
    <property type="entry name" value="C883_1060-like_KR_N"/>
</dbReference>
<dbReference type="InterPro" id="IPR050091">
    <property type="entry name" value="PKS_NRPS_Biosynth_Enz"/>
</dbReference>
<dbReference type="SUPFAM" id="SSF51735">
    <property type="entry name" value="NAD(P)-binding Rossmann-fold domains"/>
    <property type="match status" value="2"/>
</dbReference>
<dbReference type="InterPro" id="IPR009081">
    <property type="entry name" value="PP-bd_ACP"/>
</dbReference>